<evidence type="ECO:0000313" key="3">
    <source>
        <dbReference type="Proteomes" id="UP000078368"/>
    </source>
</evidence>
<feature type="region of interest" description="Disordered" evidence="1">
    <location>
        <begin position="236"/>
        <end position="265"/>
    </location>
</feature>
<feature type="compositionally biased region" description="Low complexity" evidence="1">
    <location>
        <begin position="347"/>
        <end position="359"/>
    </location>
</feature>
<dbReference type="Proteomes" id="UP000078368">
    <property type="component" value="Unassembled WGS sequence"/>
</dbReference>
<evidence type="ECO:0000256" key="1">
    <source>
        <dbReference type="SAM" id="MobiDB-lite"/>
    </source>
</evidence>
<feature type="compositionally biased region" description="Low complexity" evidence="1">
    <location>
        <begin position="510"/>
        <end position="519"/>
    </location>
</feature>
<dbReference type="OrthoDB" id="9808993at2"/>
<dbReference type="STRING" id="1823756.A4H34_03710"/>
<name>A0A179B5G2_9ACTO</name>
<feature type="region of interest" description="Disordered" evidence="1">
    <location>
        <begin position="279"/>
        <end position="298"/>
    </location>
</feature>
<keyword evidence="3" id="KW-1185">Reference proteome</keyword>
<evidence type="ECO:0000313" key="2">
    <source>
        <dbReference type="EMBL" id="OAP86284.1"/>
    </source>
</evidence>
<comment type="caution">
    <text evidence="2">The sequence shown here is derived from an EMBL/GenBank/DDBJ whole genome shotgun (WGS) entry which is preliminary data.</text>
</comment>
<organism evidence="2 3">
    <name type="scientific">Peptidiphaga gingivicola</name>
    <dbReference type="NCBI Taxonomy" id="2741497"/>
    <lineage>
        <taxon>Bacteria</taxon>
        <taxon>Bacillati</taxon>
        <taxon>Actinomycetota</taxon>
        <taxon>Actinomycetes</taxon>
        <taxon>Actinomycetales</taxon>
        <taxon>Actinomycetaceae</taxon>
        <taxon>Peptidiphaga</taxon>
    </lineage>
</organism>
<feature type="region of interest" description="Disordered" evidence="1">
    <location>
        <begin position="309"/>
        <end position="375"/>
    </location>
</feature>
<feature type="region of interest" description="Disordered" evidence="1">
    <location>
        <begin position="540"/>
        <end position="566"/>
    </location>
</feature>
<protein>
    <recommendedName>
        <fullName evidence="4">HD domain-containing protein</fullName>
    </recommendedName>
</protein>
<accession>A0A179B5G2</accession>
<dbReference type="PANTHER" id="PTHR21174:SF0">
    <property type="entry name" value="HD PHOSPHOHYDROLASE FAMILY PROTEIN-RELATED"/>
    <property type="match status" value="1"/>
</dbReference>
<feature type="region of interest" description="Disordered" evidence="1">
    <location>
        <begin position="401"/>
        <end position="420"/>
    </location>
</feature>
<dbReference type="InterPro" id="IPR009218">
    <property type="entry name" value="HD_phosphohydro"/>
</dbReference>
<evidence type="ECO:0008006" key="4">
    <source>
        <dbReference type="Google" id="ProtNLM"/>
    </source>
</evidence>
<dbReference type="EMBL" id="LVZK01000001">
    <property type="protein sequence ID" value="OAP86284.1"/>
    <property type="molecule type" value="Genomic_DNA"/>
</dbReference>
<proteinExistence type="predicted"/>
<dbReference type="PANTHER" id="PTHR21174">
    <property type="match status" value="1"/>
</dbReference>
<dbReference type="Gene3D" id="1.10.3210.10">
    <property type="entry name" value="Hypothetical protein af1432"/>
    <property type="match status" value="1"/>
</dbReference>
<sequence length="566" mass="60472">MHVDIPQWLPQAYVRAVQAAGSPLSKEELAVACRDVLQRWSSDDRHYHGLQHLMDIAASVETLTPQMHRPELVRLAAWYHGVVFSTEAKDTYTRNGGEDEAASAEVAYEDLLRLGVPEDNARRVAELVRGIRSKCDPRSSDTAKLDAIDIDLLALRDAHMGTLAVEPQRYKKYIERVRKEYSHIPTVLFLRGRQEIIRHLLGRSALFITPLARQWEETTRENLQAESQRIAAKIEALSEQDGAPATNERKAMAARVPEVEEDPRPTLVPHARIFTPASAQSPLSAVTPPYPASAPSPATGSFADVQAVAHGNDGQNGLGRGDAGHVRAAQSNAAQSRVGAGGRTDAQGQVSGSTGQVSSLESCGERFAPGEKIPTDLSPEELKQLKRERLAAQVRKRIEDRHQAGRCSGDAQAGSGGALTETGTIRAVGAAMQGKAEAGKTEPENTEADGLRGAGARAAVGGLDTAASPHAPDGLKAANSPSEKAAPVESGEWDNVLGSSLSRSAEEDAAGQGSAAGAESWRLAFPKGRHGYRVLSAATPEWVDDEEEAAAAQESHASGMEREPDL</sequence>
<dbReference type="RefSeq" id="WP_064231126.1">
    <property type="nucleotide sequence ID" value="NZ_LVZK01000001.1"/>
</dbReference>
<gene>
    <name evidence="2" type="ORF">A4H34_03710</name>
</gene>
<dbReference type="SUPFAM" id="SSF109604">
    <property type="entry name" value="HD-domain/PDEase-like"/>
    <property type="match status" value="1"/>
</dbReference>
<dbReference type="AlphaFoldDB" id="A0A179B5G2"/>
<feature type="region of interest" description="Disordered" evidence="1">
    <location>
        <begin position="464"/>
        <end position="519"/>
    </location>
</feature>
<reference evidence="2 3" key="1">
    <citation type="submission" date="2016-04" db="EMBL/GenBank/DDBJ databases">
        <title>Peptidophaga gingivicola gen. nov., sp. nov., isolated from human subgingival plaque.</title>
        <authorList>
            <person name="Beall C.J."/>
            <person name="Mokrzan E.M."/>
            <person name="Griffen A.L."/>
            <person name="Leys E.J."/>
        </authorList>
    </citation>
    <scope>NUCLEOTIDE SEQUENCE [LARGE SCALE GENOMIC DNA]</scope>
    <source>
        <strain evidence="2 3">BA112</strain>
    </source>
</reference>